<keyword evidence="2" id="KW-1185">Reference proteome</keyword>
<dbReference type="EMBL" id="QEHR01000009">
    <property type="protein sequence ID" value="PVW13405.1"/>
    <property type="molecule type" value="Genomic_DNA"/>
</dbReference>
<protein>
    <submittedName>
        <fullName evidence="1">Uncharacterized protein</fullName>
    </submittedName>
</protein>
<dbReference type="SUPFAM" id="SSF82171">
    <property type="entry name" value="DPP6 N-terminal domain-like"/>
    <property type="match status" value="1"/>
</dbReference>
<accession>A0A2U0HX21</accession>
<organism evidence="1 2">
    <name type="scientific">Marixanthomonas spongiae</name>
    <dbReference type="NCBI Taxonomy" id="2174845"/>
    <lineage>
        <taxon>Bacteria</taxon>
        <taxon>Pseudomonadati</taxon>
        <taxon>Bacteroidota</taxon>
        <taxon>Flavobacteriia</taxon>
        <taxon>Flavobacteriales</taxon>
        <taxon>Flavobacteriaceae</taxon>
        <taxon>Marixanthomonas</taxon>
    </lineage>
</organism>
<name>A0A2U0HX21_9FLAO</name>
<evidence type="ECO:0000313" key="2">
    <source>
        <dbReference type="Proteomes" id="UP000245962"/>
    </source>
</evidence>
<gene>
    <name evidence="1" type="ORF">DDV96_13660</name>
</gene>
<evidence type="ECO:0000313" key="1">
    <source>
        <dbReference type="EMBL" id="PVW13405.1"/>
    </source>
</evidence>
<reference evidence="1 2" key="1">
    <citation type="submission" date="2018-04" db="EMBL/GenBank/DDBJ databases">
        <title>Marixanthomonas spongiae HN-E44 sp. nov., isolated from a marine sponge.</title>
        <authorList>
            <person name="Luo L."/>
            <person name="Zhuang L."/>
        </authorList>
    </citation>
    <scope>NUCLEOTIDE SEQUENCE [LARGE SCALE GENOMIC DNA]</scope>
    <source>
        <strain evidence="1 2">HN-E44</strain>
    </source>
</reference>
<dbReference type="Proteomes" id="UP000245962">
    <property type="component" value="Unassembled WGS sequence"/>
</dbReference>
<dbReference type="AlphaFoldDB" id="A0A2U0HX21"/>
<sequence length="548" mass="62607">MYLRNLQNKTLCLLVLIVFTNCSKKNDDLSIPENSVFEPKTELISLTEKESNLTLAWKPVIIDGFINYKVYRLDSHTDAFDNPNLIVNLGELVYQTDNNLNTEYVDNEVPYNSFINYAVVTEYFNEVNTMTSVTSINYLSYENEDLFFSLTSLEKLADGSFKLVWEQDFNNAFENYTIYTLNNGSATSSSDIVNIGEVLHIQNIQENTSIIDNTQYTDEVVSYAVSKKINGKIILSKNFLSIENPRNLSFLPSQTLKNPNDENEIIIINKEGGIVFYNVNTLNSQNVEIDGKIFYCSIGKFNGIEDLYVPSENGKVYVIDLNTYEIKEIIDLNTDYNIISAIAIDNHILFLEKHFQNSATIGGTFVYDRVNNNVLNRNGSYTMNLNSKLIFAKENYFFFVVWNGLEYQNTSATRRLNINGNEVSIDLSFNDSRIDSRLFALSSDQSYFVSTEFGYQSTINYPNVTEFTTGSYSNSPIYGDVKITENDNIYFTVPTSSRIDVFLKNGFNSPIVQYATIGEPLFIEIFENHLISINQIENSYFIETIPKQ</sequence>
<proteinExistence type="predicted"/>
<comment type="caution">
    <text evidence="1">The sequence shown here is derived from an EMBL/GenBank/DDBJ whole genome shotgun (WGS) entry which is preliminary data.</text>
</comment>